<dbReference type="Proteomes" id="UP001205843">
    <property type="component" value="Unassembled WGS sequence"/>
</dbReference>
<gene>
    <name evidence="1" type="ORF">J2T57_001321</name>
</gene>
<reference evidence="1" key="1">
    <citation type="submission" date="2022-03" db="EMBL/GenBank/DDBJ databases">
        <title>Genomic Encyclopedia of Type Strains, Phase III (KMG-III): the genomes of soil and plant-associated and newly described type strains.</title>
        <authorList>
            <person name="Whitman W."/>
        </authorList>
    </citation>
    <scope>NUCLEOTIDE SEQUENCE</scope>
    <source>
        <strain evidence="1">ANL 6-2</strain>
    </source>
</reference>
<evidence type="ECO:0000313" key="2">
    <source>
        <dbReference type="Proteomes" id="UP001205843"/>
    </source>
</evidence>
<dbReference type="AlphaFoldDB" id="A0AAE3G376"/>
<protein>
    <submittedName>
        <fullName evidence="1">Uncharacterized protein</fullName>
    </submittedName>
</protein>
<name>A0AAE3G376_9GAMM</name>
<dbReference type="RefSeq" id="WP_253476033.1">
    <property type="nucleotide sequence ID" value="NZ_JALJXV010000003.1"/>
</dbReference>
<evidence type="ECO:0000313" key="1">
    <source>
        <dbReference type="EMBL" id="MCP1674219.1"/>
    </source>
</evidence>
<dbReference type="EMBL" id="JALJXV010000003">
    <property type="protein sequence ID" value="MCP1674219.1"/>
    <property type="molecule type" value="Genomic_DNA"/>
</dbReference>
<organism evidence="1 2">
    <name type="scientific">Natronocella acetinitrilica</name>
    <dbReference type="NCBI Taxonomy" id="414046"/>
    <lineage>
        <taxon>Bacteria</taxon>
        <taxon>Pseudomonadati</taxon>
        <taxon>Pseudomonadota</taxon>
        <taxon>Gammaproteobacteria</taxon>
        <taxon>Chromatiales</taxon>
        <taxon>Ectothiorhodospiraceae</taxon>
        <taxon>Natronocella</taxon>
    </lineage>
</organism>
<keyword evidence="2" id="KW-1185">Reference proteome</keyword>
<sequence>MPSASGCARERLVRRLALACGVPPARCLAAGSALRVVDDATLIAECVRQASGAAALGCEALLREPAGAESALLLGICPIAMRRLLALGHHDLGTDALRGSAAALRAALSLVSDLPPDSRLRVGARSLAPRAITEAWDEAHGVTMSRLEAAAGCAWILPGALGESAGLDYCSALLRSLPQAGIGAPFLRTLRTLGAAALEESYLTHLRRVRWVGELADACPGAADFYLACMPEVLLRLASREARATGQASLAERVRRANSEMGCILVAIRRAAMAGGTPALASRQGEVNAIAWELRRLSALLTPD</sequence>
<comment type="caution">
    <text evidence="1">The sequence shown here is derived from an EMBL/GenBank/DDBJ whole genome shotgun (WGS) entry which is preliminary data.</text>
</comment>
<accession>A0AAE3G376</accession>
<proteinExistence type="predicted"/>